<organism evidence="1 2">
    <name type="scientific">Biomphalaria pfeifferi</name>
    <name type="common">Bloodfluke planorb</name>
    <name type="synonym">Freshwater snail</name>
    <dbReference type="NCBI Taxonomy" id="112525"/>
    <lineage>
        <taxon>Eukaryota</taxon>
        <taxon>Metazoa</taxon>
        <taxon>Spiralia</taxon>
        <taxon>Lophotrochozoa</taxon>
        <taxon>Mollusca</taxon>
        <taxon>Gastropoda</taxon>
        <taxon>Heterobranchia</taxon>
        <taxon>Euthyneura</taxon>
        <taxon>Panpulmonata</taxon>
        <taxon>Hygrophila</taxon>
        <taxon>Lymnaeoidea</taxon>
        <taxon>Planorbidae</taxon>
        <taxon>Biomphalaria</taxon>
    </lineage>
</organism>
<sequence>MLAMLYEGRYLTDSSYLSRLSSHAQFDDGIFGKLSYASRLLSHAQFDDGIFWFVCGCEINERKLDLRHRTYILTLRHHEGNDSLTFLHNSVR</sequence>
<name>A0AAD8B395_BIOPF</name>
<dbReference type="AlphaFoldDB" id="A0AAD8B395"/>
<accession>A0AAD8B395</accession>
<dbReference type="Proteomes" id="UP001233172">
    <property type="component" value="Unassembled WGS sequence"/>
</dbReference>
<evidence type="ECO:0000313" key="2">
    <source>
        <dbReference type="Proteomes" id="UP001233172"/>
    </source>
</evidence>
<proteinExistence type="predicted"/>
<comment type="caution">
    <text evidence="1">The sequence shown here is derived from an EMBL/GenBank/DDBJ whole genome shotgun (WGS) entry which is preliminary data.</text>
</comment>
<reference evidence="1" key="2">
    <citation type="submission" date="2023-04" db="EMBL/GenBank/DDBJ databases">
        <authorList>
            <person name="Bu L."/>
            <person name="Lu L."/>
            <person name="Laidemitt M.R."/>
            <person name="Zhang S.M."/>
            <person name="Mutuku M."/>
            <person name="Mkoji G."/>
            <person name="Steinauer M."/>
            <person name="Loker E.S."/>
        </authorList>
    </citation>
    <scope>NUCLEOTIDE SEQUENCE</scope>
    <source>
        <strain evidence="1">KasaAsao</strain>
        <tissue evidence="1">Whole Snail</tissue>
    </source>
</reference>
<evidence type="ECO:0000313" key="1">
    <source>
        <dbReference type="EMBL" id="KAK0047246.1"/>
    </source>
</evidence>
<reference evidence="1" key="1">
    <citation type="journal article" date="2023" name="PLoS Negl. Trop. Dis.">
        <title>A genome sequence for Biomphalaria pfeifferi, the major vector snail for the human-infecting parasite Schistosoma mansoni.</title>
        <authorList>
            <person name="Bu L."/>
            <person name="Lu L."/>
            <person name="Laidemitt M.R."/>
            <person name="Zhang S.M."/>
            <person name="Mutuku M."/>
            <person name="Mkoji G."/>
            <person name="Steinauer M."/>
            <person name="Loker E.S."/>
        </authorList>
    </citation>
    <scope>NUCLEOTIDE SEQUENCE</scope>
    <source>
        <strain evidence="1">KasaAsao</strain>
    </source>
</reference>
<dbReference type="EMBL" id="JASAOG010000154">
    <property type="protein sequence ID" value="KAK0047246.1"/>
    <property type="molecule type" value="Genomic_DNA"/>
</dbReference>
<protein>
    <submittedName>
        <fullName evidence="1">Uncharacterized protein</fullName>
    </submittedName>
</protein>
<keyword evidence="2" id="KW-1185">Reference proteome</keyword>
<gene>
    <name evidence="1" type="ORF">Bpfe_023377</name>
</gene>